<dbReference type="RefSeq" id="WP_226594038.1">
    <property type="nucleotide sequence ID" value="NZ_BLAY01000321.1"/>
</dbReference>
<dbReference type="InterPro" id="IPR015421">
    <property type="entry name" value="PyrdxlP-dep_Trfase_major"/>
</dbReference>
<comment type="similarity">
    <text evidence="2">Belongs to the class-I pyridoxal-phosphate-dependent aminotransferase family.</text>
</comment>
<sequence length="393" mass="43163">MFYSETARMQAVQLPIIPVVAELIRSCPGTIPLGQGVVSYAPPKQAIEQISQFLAIPDNHKYQPVDGIVPLLDAIATKLKSDNGIDINDNRCIVVTAGGNMAFMNAVLAITSPGDEIILLTPYYFNHEMAIAMAGCTPVLVPTDENYQICLDKIEQAITDKTRAVVTISPNNPTGVVYPKATLEAVNRLCYDRHLYHISDEAYEYFTYNGVQHFSPGAIPNSSDHTILLYSLSKAYGFASWRIGYMVIPQHLFLSVNKIQDTILICPPVISQYAALGALQAGISYCREHLQTIAKVREKCLEQLYSIPDLCTVPPADGAFYFLLKVHTKIGAIELVERLIKEHRVALIPGTTFGIDDGCYLRLAYGALQEDTAIEGIGRLVQGLKTILLMANG</sequence>
<name>A0AAV3XR52_9CYAN</name>
<keyword evidence="3 7" id="KW-0032">Aminotransferase</keyword>
<dbReference type="InterPro" id="IPR015422">
    <property type="entry name" value="PyrdxlP-dep_Trfase_small"/>
</dbReference>
<evidence type="ECO:0000313" key="8">
    <source>
        <dbReference type="Proteomes" id="UP001050975"/>
    </source>
</evidence>
<dbReference type="GO" id="GO:0006520">
    <property type="term" value="P:amino acid metabolic process"/>
    <property type="evidence" value="ECO:0007669"/>
    <property type="project" value="InterPro"/>
</dbReference>
<dbReference type="GO" id="GO:0008483">
    <property type="term" value="F:transaminase activity"/>
    <property type="evidence" value="ECO:0007669"/>
    <property type="project" value="UniProtKB-KW"/>
</dbReference>
<comment type="cofactor">
    <cofactor evidence="1">
        <name>pyridoxal 5'-phosphate</name>
        <dbReference type="ChEBI" id="CHEBI:597326"/>
    </cofactor>
</comment>
<dbReference type="EMBL" id="BLAY01000321">
    <property type="protein sequence ID" value="GET44301.1"/>
    <property type="molecule type" value="Genomic_DNA"/>
</dbReference>
<organism evidence="7 8">
    <name type="scientific">Microseira wollei NIES-4236</name>
    <dbReference type="NCBI Taxonomy" id="2530354"/>
    <lineage>
        <taxon>Bacteria</taxon>
        <taxon>Bacillati</taxon>
        <taxon>Cyanobacteriota</taxon>
        <taxon>Cyanophyceae</taxon>
        <taxon>Oscillatoriophycideae</taxon>
        <taxon>Aerosakkonematales</taxon>
        <taxon>Aerosakkonemataceae</taxon>
        <taxon>Microseira</taxon>
    </lineage>
</organism>
<keyword evidence="5" id="KW-0663">Pyridoxal phosphate</keyword>
<keyword evidence="8" id="KW-1185">Reference proteome</keyword>
<dbReference type="InterPro" id="IPR015424">
    <property type="entry name" value="PyrdxlP-dep_Trfase"/>
</dbReference>
<reference evidence="7" key="1">
    <citation type="submission" date="2019-10" db="EMBL/GenBank/DDBJ databases">
        <title>Draft genome sequece of Microseira wollei NIES-4236.</title>
        <authorList>
            <person name="Yamaguchi H."/>
            <person name="Suzuki S."/>
            <person name="Kawachi M."/>
        </authorList>
    </citation>
    <scope>NUCLEOTIDE SEQUENCE</scope>
    <source>
        <strain evidence="7">NIES-4236</strain>
    </source>
</reference>
<dbReference type="Gene3D" id="3.40.640.10">
    <property type="entry name" value="Type I PLP-dependent aspartate aminotransferase-like (Major domain)"/>
    <property type="match status" value="1"/>
</dbReference>
<protein>
    <submittedName>
        <fullName evidence="7">Aminotransferase, class I and II</fullName>
    </submittedName>
</protein>
<gene>
    <name evidence="7" type="ORF">MiSe_91270</name>
</gene>
<accession>A0AAV3XR52</accession>
<evidence type="ECO:0000256" key="5">
    <source>
        <dbReference type="ARBA" id="ARBA00022898"/>
    </source>
</evidence>
<dbReference type="NCBIfam" id="NF004621">
    <property type="entry name" value="PRK05957.1"/>
    <property type="match status" value="1"/>
</dbReference>
<proteinExistence type="inferred from homology"/>
<keyword evidence="4" id="KW-0808">Transferase</keyword>
<dbReference type="AlphaFoldDB" id="A0AAV3XR52"/>
<evidence type="ECO:0000259" key="6">
    <source>
        <dbReference type="Pfam" id="PF00155"/>
    </source>
</evidence>
<dbReference type="GO" id="GO:0030170">
    <property type="term" value="F:pyridoxal phosphate binding"/>
    <property type="evidence" value="ECO:0007669"/>
    <property type="project" value="InterPro"/>
</dbReference>
<dbReference type="PANTHER" id="PTHR46383">
    <property type="entry name" value="ASPARTATE AMINOTRANSFERASE"/>
    <property type="match status" value="1"/>
</dbReference>
<dbReference type="InterPro" id="IPR004839">
    <property type="entry name" value="Aminotransferase_I/II_large"/>
</dbReference>
<dbReference type="PANTHER" id="PTHR46383:SF5">
    <property type="entry name" value="AMINOTRANSFERASE CLASS I_CLASSII DOMAIN-CONTAINING PROTEIN"/>
    <property type="match status" value="1"/>
</dbReference>
<dbReference type="CDD" id="cd00609">
    <property type="entry name" value="AAT_like"/>
    <property type="match status" value="1"/>
</dbReference>
<dbReference type="InterPro" id="IPR050596">
    <property type="entry name" value="AspAT/PAT-like"/>
</dbReference>
<evidence type="ECO:0000256" key="1">
    <source>
        <dbReference type="ARBA" id="ARBA00001933"/>
    </source>
</evidence>
<dbReference type="SUPFAM" id="SSF53383">
    <property type="entry name" value="PLP-dependent transferases"/>
    <property type="match status" value="1"/>
</dbReference>
<feature type="domain" description="Aminotransferase class I/classII large" evidence="6">
    <location>
        <begin position="31"/>
        <end position="371"/>
    </location>
</feature>
<evidence type="ECO:0000256" key="4">
    <source>
        <dbReference type="ARBA" id="ARBA00022679"/>
    </source>
</evidence>
<comment type="caution">
    <text evidence="7">The sequence shown here is derived from an EMBL/GenBank/DDBJ whole genome shotgun (WGS) entry which is preliminary data.</text>
</comment>
<evidence type="ECO:0000313" key="7">
    <source>
        <dbReference type="EMBL" id="GET44301.1"/>
    </source>
</evidence>
<dbReference type="Proteomes" id="UP001050975">
    <property type="component" value="Unassembled WGS sequence"/>
</dbReference>
<dbReference type="Pfam" id="PF00155">
    <property type="entry name" value="Aminotran_1_2"/>
    <property type="match status" value="1"/>
</dbReference>
<evidence type="ECO:0000256" key="2">
    <source>
        <dbReference type="ARBA" id="ARBA00007441"/>
    </source>
</evidence>
<evidence type="ECO:0000256" key="3">
    <source>
        <dbReference type="ARBA" id="ARBA00022576"/>
    </source>
</evidence>
<dbReference type="Gene3D" id="3.90.1150.10">
    <property type="entry name" value="Aspartate Aminotransferase, domain 1"/>
    <property type="match status" value="1"/>
</dbReference>